<evidence type="ECO:0000313" key="1">
    <source>
        <dbReference type="EMBL" id="AKB27940.1"/>
    </source>
</evidence>
<keyword evidence="2" id="KW-1185">Reference proteome</keyword>
<evidence type="ECO:0000313" key="2">
    <source>
        <dbReference type="Proteomes" id="UP000033111"/>
    </source>
</evidence>
<dbReference type="AlphaFoldDB" id="A0A0E3P5L5"/>
<organism evidence="1 2">
    <name type="scientific">Methanosarcina siciliae T4/M</name>
    <dbReference type="NCBI Taxonomy" id="1434120"/>
    <lineage>
        <taxon>Archaea</taxon>
        <taxon>Methanobacteriati</taxon>
        <taxon>Methanobacteriota</taxon>
        <taxon>Stenosarchaea group</taxon>
        <taxon>Methanomicrobia</taxon>
        <taxon>Methanosarcinales</taxon>
        <taxon>Methanosarcinaceae</taxon>
        <taxon>Methanosarcina</taxon>
    </lineage>
</organism>
<dbReference type="PATRIC" id="fig|1434120.4.peg.1553"/>
<dbReference type="HOGENOM" id="CLU_2730467_0_0_2"/>
<reference evidence="1 2" key="1">
    <citation type="submission" date="2014-07" db="EMBL/GenBank/DDBJ databases">
        <title>Methanogenic archaea and the global carbon cycle.</title>
        <authorList>
            <person name="Henriksen J.R."/>
            <person name="Luke J."/>
            <person name="Reinhart S."/>
            <person name="Benedict M.N."/>
            <person name="Youngblut N.D."/>
            <person name="Metcalf M.E."/>
            <person name="Whitaker R.J."/>
            <person name="Metcalf W.W."/>
        </authorList>
    </citation>
    <scope>NUCLEOTIDE SEQUENCE [LARGE SCALE GENOMIC DNA]</scope>
    <source>
        <strain evidence="1 2">T4/M</strain>
    </source>
</reference>
<proteinExistence type="predicted"/>
<sequence>MMSGETLEIQLKKRQLTATGYGSNQPEKSTKVKKILRVYAVESAMTEYFKKSQKPPTDAEQITKYITDESF</sequence>
<protein>
    <submittedName>
        <fullName evidence="1">Uncharacterized protein</fullName>
    </submittedName>
</protein>
<dbReference type="KEGG" id="msw:MSSIT_1221"/>
<gene>
    <name evidence="1" type="ORF">MSSIT_1221</name>
</gene>
<dbReference type="EMBL" id="CP009506">
    <property type="protein sequence ID" value="AKB27940.1"/>
    <property type="molecule type" value="Genomic_DNA"/>
</dbReference>
<accession>A0A0E3P5L5</accession>
<dbReference type="Proteomes" id="UP000033111">
    <property type="component" value="Chromosome"/>
</dbReference>
<name>A0A0E3P5L5_9EURY</name>